<keyword evidence="3" id="KW-1185">Reference proteome</keyword>
<evidence type="ECO:0000313" key="2">
    <source>
        <dbReference type="EMBL" id="ROW18182.1"/>
    </source>
</evidence>
<dbReference type="AlphaFoldDB" id="A0A423XNI5"/>
<feature type="region of interest" description="Disordered" evidence="1">
    <location>
        <begin position="954"/>
        <end position="1055"/>
    </location>
</feature>
<evidence type="ECO:0000313" key="3">
    <source>
        <dbReference type="Proteomes" id="UP000285146"/>
    </source>
</evidence>
<feature type="region of interest" description="Disordered" evidence="1">
    <location>
        <begin position="886"/>
        <end position="912"/>
    </location>
</feature>
<dbReference type="OrthoDB" id="5144858at2759"/>
<feature type="region of interest" description="Disordered" evidence="1">
    <location>
        <begin position="658"/>
        <end position="724"/>
    </location>
</feature>
<feature type="compositionally biased region" description="Polar residues" evidence="1">
    <location>
        <begin position="890"/>
        <end position="899"/>
    </location>
</feature>
<comment type="caution">
    <text evidence="2">The sequence shown here is derived from an EMBL/GenBank/DDBJ whole genome shotgun (WGS) entry which is preliminary data.</text>
</comment>
<evidence type="ECO:0000256" key="1">
    <source>
        <dbReference type="SAM" id="MobiDB-lite"/>
    </source>
</evidence>
<proteinExistence type="predicted"/>
<gene>
    <name evidence="2" type="ORF">VPNG_00134</name>
</gene>
<sequence>MAWDARRRRADSIPWNLRRSESGVDELDLKRSNSFSTRVDRKMDIETPLSPIQEEKEPETCSAPLQVNLTIRFFDPVVRSVYHRTYSSSQSFVPTDQICRGMLRRIEHCSEELITRKDSGALTPIQCLRKGPKDLRFEMSFQIFRKGHSGAWAERTFESYQKQPLTSDSAMDLLRCTHSIIGIFLRRHDDRFRWIDEPSREYFPEKPATFKPSLTGPPNLSCVPRSRFVEYTQKWEVVPGYALELTFESRNPTRRQPDIRKVLKVGSTQTAPLTLGLGEDLLWQAHRAVEYVLDSRKEAFDIEHANCEGLDGVSDCGCQHFDEDALKVELRPVNNLGPTYEHLYRNIRSRLRLFEHPTGRDCDEFIASVRSRFHQLRDGTDKKLEMLNDFDFRIADLIGHGWHVKNPAHFVLDGTRRRTRRSIEALLDRIRTGVGDVLRGHDVAIRMIAYSRGHLILDKALISRNHQSSPDHIASMVPEDEQKITIQEEAQQSSEDNTETRLAMSGDMTIDSALHPITVPDLEAAGVAGTDREENTQDDLPVEGWLLHSDEAEDEEEPVPLADLGEPEGMIDVDQCGSSKVSEPHIEETTTAQETNTAVFELLSHVVTEQVNAVASPASTEADKQVLSPLGGVEDVTLSSGSAETSRVGFDEVSFRDEDQCEDSVGDLPIGSKMSASGDDDLEENPDSDNAESFQPQDPLGVSVTTESDSRRNSVPEVLEDSHVEPFSESVIDVGEVAEATEPTISEIEEETELGQNEGSTSEVSSDSSGVLITGLQTHAIETEATSELLDVTNVREGASNALICVKDHVSILVPTLPRDQAASEVTSPLAWNRDITQPSQSPRPTLTHLGLGNGYLQRLSPFARFSTGINKSSSSLSSSSEWEDYASEAHQSSDSVNTVGLAPSPSEQDDDLLQVPLAPRRVGKPTAGLLGLQDSRRDNFGIRGALTGTHAFDRAPVTSLPSSPRYEAHDEHLKSRTDTVENGVKTQRKRPSSSNQRLVHLRHNKSNGSVVFPGAQVKSPKMNRKESKEPKVRERNKPTGEENSKPVVVEHRIDDSEGRFPRAMAIVAGLAMFSSMVNANPA</sequence>
<protein>
    <recommendedName>
        <fullName evidence="4">Pt repeat family protein</fullName>
    </recommendedName>
</protein>
<reference evidence="2 3" key="1">
    <citation type="submission" date="2015-09" db="EMBL/GenBank/DDBJ databases">
        <title>Host preference determinants of Valsa canker pathogens revealed by comparative genomics.</title>
        <authorList>
            <person name="Yin Z."/>
            <person name="Huang L."/>
        </authorList>
    </citation>
    <scope>NUCLEOTIDE SEQUENCE [LARGE SCALE GENOMIC DNA]</scope>
    <source>
        <strain evidence="2 3">SXYLt</strain>
    </source>
</reference>
<feature type="compositionally biased region" description="Basic and acidic residues" evidence="1">
    <location>
        <begin position="967"/>
        <end position="980"/>
    </location>
</feature>
<organism evidence="2 3">
    <name type="scientific">Cytospora leucostoma</name>
    <dbReference type="NCBI Taxonomy" id="1230097"/>
    <lineage>
        <taxon>Eukaryota</taxon>
        <taxon>Fungi</taxon>
        <taxon>Dikarya</taxon>
        <taxon>Ascomycota</taxon>
        <taxon>Pezizomycotina</taxon>
        <taxon>Sordariomycetes</taxon>
        <taxon>Sordariomycetidae</taxon>
        <taxon>Diaporthales</taxon>
        <taxon>Cytosporaceae</taxon>
        <taxon>Cytospora</taxon>
    </lineage>
</organism>
<feature type="compositionally biased region" description="Basic and acidic residues" evidence="1">
    <location>
        <begin position="1024"/>
        <end position="1055"/>
    </location>
</feature>
<dbReference type="STRING" id="1230097.A0A423XNI5"/>
<accession>A0A423XNI5</accession>
<dbReference type="EMBL" id="LKEB01000001">
    <property type="protein sequence ID" value="ROW18182.1"/>
    <property type="molecule type" value="Genomic_DNA"/>
</dbReference>
<feature type="compositionally biased region" description="Basic and acidic residues" evidence="1">
    <location>
        <begin position="708"/>
        <end position="724"/>
    </location>
</feature>
<name>A0A423XNI5_9PEZI</name>
<dbReference type="Proteomes" id="UP000285146">
    <property type="component" value="Unassembled WGS sequence"/>
</dbReference>
<evidence type="ECO:0008006" key="4">
    <source>
        <dbReference type="Google" id="ProtNLM"/>
    </source>
</evidence>
<dbReference type="InParanoid" id="A0A423XNI5"/>
<feature type="compositionally biased region" description="Acidic residues" evidence="1">
    <location>
        <begin position="678"/>
        <end position="690"/>
    </location>
</feature>